<dbReference type="Proteomes" id="UP000789759">
    <property type="component" value="Unassembled WGS sequence"/>
</dbReference>
<proteinExistence type="predicted"/>
<dbReference type="PANTHER" id="PTHR10492:SF57">
    <property type="entry name" value="ATP-DEPENDENT DNA HELICASE"/>
    <property type="match status" value="1"/>
</dbReference>
<dbReference type="EMBL" id="CAJVQA010016127">
    <property type="protein sequence ID" value="CAG8741222.1"/>
    <property type="molecule type" value="Genomic_DNA"/>
</dbReference>
<dbReference type="PANTHER" id="PTHR10492">
    <property type="match status" value="1"/>
</dbReference>
<name>A0A9N9NL65_9GLOM</name>
<evidence type="ECO:0000313" key="1">
    <source>
        <dbReference type="EMBL" id="CAG8741222.1"/>
    </source>
</evidence>
<gene>
    <name evidence="1" type="ORF">CPELLU_LOCUS14098</name>
</gene>
<keyword evidence="2" id="KW-1185">Reference proteome</keyword>
<comment type="caution">
    <text evidence="1">The sequence shown here is derived from an EMBL/GenBank/DDBJ whole genome shotgun (WGS) entry which is preliminary data.</text>
</comment>
<dbReference type="OrthoDB" id="3691720at2759"/>
<protein>
    <submittedName>
        <fullName evidence="1">15102_t:CDS:1</fullName>
    </submittedName>
</protein>
<feature type="non-terminal residue" evidence="1">
    <location>
        <position position="118"/>
    </location>
</feature>
<accession>A0A9N9NL65</accession>
<sequence length="118" mass="13232">MQLNKKNLLIGYLEHIPTVAEIEGNIIQLSKNIILPFQDINALIHFIYPNLSASSDSQYLVKRAILAPKNKHVNAINAAIMTQFPGEAVEYLSADTIKNQTESNHQYLIEFLNSLIIG</sequence>
<evidence type="ECO:0000313" key="2">
    <source>
        <dbReference type="Proteomes" id="UP000789759"/>
    </source>
</evidence>
<reference evidence="1" key="1">
    <citation type="submission" date="2021-06" db="EMBL/GenBank/DDBJ databases">
        <authorList>
            <person name="Kallberg Y."/>
            <person name="Tangrot J."/>
            <person name="Rosling A."/>
        </authorList>
    </citation>
    <scope>NUCLEOTIDE SEQUENCE</scope>
    <source>
        <strain evidence="1">FL966</strain>
    </source>
</reference>
<organism evidence="1 2">
    <name type="scientific">Cetraspora pellucida</name>
    <dbReference type="NCBI Taxonomy" id="1433469"/>
    <lineage>
        <taxon>Eukaryota</taxon>
        <taxon>Fungi</taxon>
        <taxon>Fungi incertae sedis</taxon>
        <taxon>Mucoromycota</taxon>
        <taxon>Glomeromycotina</taxon>
        <taxon>Glomeromycetes</taxon>
        <taxon>Diversisporales</taxon>
        <taxon>Gigasporaceae</taxon>
        <taxon>Cetraspora</taxon>
    </lineage>
</organism>
<dbReference type="AlphaFoldDB" id="A0A9N9NL65"/>